<proteinExistence type="predicted"/>
<accession>A0A4R7HWH8</accession>
<dbReference type="AlphaFoldDB" id="A0A4R7HWH8"/>
<evidence type="ECO:0000259" key="1">
    <source>
        <dbReference type="Pfam" id="PF00561"/>
    </source>
</evidence>
<dbReference type="SUPFAM" id="SSF53474">
    <property type="entry name" value="alpha/beta-Hydrolases"/>
    <property type="match status" value="1"/>
</dbReference>
<evidence type="ECO:0000313" key="3">
    <source>
        <dbReference type="Proteomes" id="UP000294558"/>
    </source>
</evidence>
<dbReference type="EMBL" id="SOAU01000001">
    <property type="protein sequence ID" value="TDT14493.1"/>
    <property type="molecule type" value="Genomic_DNA"/>
</dbReference>
<dbReference type="InterPro" id="IPR029058">
    <property type="entry name" value="AB_hydrolase_fold"/>
</dbReference>
<dbReference type="Pfam" id="PF00561">
    <property type="entry name" value="Abhydrolase_1"/>
    <property type="match status" value="1"/>
</dbReference>
<dbReference type="GO" id="GO:0003824">
    <property type="term" value="F:catalytic activity"/>
    <property type="evidence" value="ECO:0007669"/>
    <property type="project" value="InterPro"/>
</dbReference>
<dbReference type="InterPro" id="IPR000639">
    <property type="entry name" value="Epox_hydrolase-like"/>
</dbReference>
<dbReference type="PRINTS" id="PR00412">
    <property type="entry name" value="EPOXHYDRLASE"/>
</dbReference>
<dbReference type="Proteomes" id="UP000294558">
    <property type="component" value="Unassembled WGS sequence"/>
</dbReference>
<keyword evidence="3" id="KW-1185">Reference proteome</keyword>
<dbReference type="OrthoDB" id="3400345at2"/>
<reference evidence="2 3" key="1">
    <citation type="submission" date="2019-03" db="EMBL/GenBank/DDBJ databases">
        <title>Sequencing the genomes of 1000 actinobacteria strains.</title>
        <authorList>
            <person name="Klenk H.-P."/>
        </authorList>
    </citation>
    <scope>NUCLEOTIDE SEQUENCE [LARGE SCALE GENOMIC DNA]</scope>
    <source>
        <strain evidence="2 3">DSM 18936</strain>
    </source>
</reference>
<dbReference type="InterPro" id="IPR000073">
    <property type="entry name" value="AB_hydrolase_1"/>
</dbReference>
<dbReference type="PANTHER" id="PTHR43798:SF33">
    <property type="entry name" value="HYDROLASE, PUTATIVE (AFU_ORTHOLOGUE AFUA_2G14860)-RELATED"/>
    <property type="match status" value="1"/>
</dbReference>
<dbReference type="GO" id="GO:0016020">
    <property type="term" value="C:membrane"/>
    <property type="evidence" value="ECO:0007669"/>
    <property type="project" value="TreeGrafter"/>
</dbReference>
<protein>
    <submittedName>
        <fullName evidence="2">Pimeloyl-ACP methyl ester carboxylesterase</fullName>
    </submittedName>
</protein>
<evidence type="ECO:0000313" key="2">
    <source>
        <dbReference type="EMBL" id="TDT14493.1"/>
    </source>
</evidence>
<dbReference type="RefSeq" id="WP_133867036.1">
    <property type="nucleotide sequence ID" value="NZ_SOAU01000001.1"/>
</dbReference>
<dbReference type="InterPro" id="IPR050266">
    <property type="entry name" value="AB_hydrolase_sf"/>
</dbReference>
<name>A0A4R7HWH8_9ACTN</name>
<gene>
    <name evidence="2" type="ORF">BDK89_0048</name>
</gene>
<dbReference type="PANTHER" id="PTHR43798">
    <property type="entry name" value="MONOACYLGLYCEROL LIPASE"/>
    <property type="match status" value="1"/>
</dbReference>
<comment type="caution">
    <text evidence="2">The sequence shown here is derived from an EMBL/GenBank/DDBJ whole genome shotgun (WGS) entry which is preliminary data.</text>
</comment>
<dbReference type="Gene3D" id="3.40.50.1820">
    <property type="entry name" value="alpha/beta hydrolase"/>
    <property type="match status" value="1"/>
</dbReference>
<sequence>MTLTATEAADLFRRDPDRLIDVGAGKVAVRTVGTGPDVLFVHGWPVTGATFRKLLPHLTPHVTCHLIDLVGTGSSDYDERTPVGIEGHVEAVRRVVDELGLTDVAVVGHDSGGMIARHALAGDERVRSMVMIDTELPDGLSWRFTAFIRGTRLPGFGKVLGWVVGRRRLRRFPLVLGGAFVDNDLLDGEFDEFFLRPLHTDPVALAAGVRIVDSFEQRFVTELADLHRRIEVPVHLVWGRHDPFFPVDRARDHVADFADARLTVIDDASLFSHEERPAEVATAILATVR</sequence>
<feature type="domain" description="AB hydrolase-1" evidence="1">
    <location>
        <begin position="38"/>
        <end position="277"/>
    </location>
</feature>
<organism evidence="2 3">
    <name type="scientific">Ilumatobacter fluminis</name>
    <dbReference type="NCBI Taxonomy" id="467091"/>
    <lineage>
        <taxon>Bacteria</taxon>
        <taxon>Bacillati</taxon>
        <taxon>Actinomycetota</taxon>
        <taxon>Acidimicrobiia</taxon>
        <taxon>Acidimicrobiales</taxon>
        <taxon>Ilumatobacteraceae</taxon>
        <taxon>Ilumatobacter</taxon>
    </lineage>
</organism>